<dbReference type="Pfam" id="PF00498">
    <property type="entry name" value="FHA"/>
    <property type="match status" value="1"/>
</dbReference>
<feature type="compositionally biased region" description="Basic and acidic residues" evidence="7">
    <location>
        <begin position="1093"/>
        <end position="1104"/>
    </location>
</feature>
<dbReference type="InterPro" id="IPR008984">
    <property type="entry name" value="SMAD_FHA_dom_sf"/>
</dbReference>
<feature type="compositionally biased region" description="Basic and acidic residues" evidence="7">
    <location>
        <begin position="1032"/>
        <end position="1041"/>
    </location>
</feature>
<dbReference type="Gene3D" id="2.60.200.20">
    <property type="match status" value="1"/>
</dbReference>
<evidence type="ECO:0000313" key="10">
    <source>
        <dbReference type="Proteomes" id="UP000550707"/>
    </source>
</evidence>
<dbReference type="PANTHER" id="PTHR21603:SF17">
    <property type="entry name" value="PROLIFERATION MARKER PROTEIN KI-67"/>
    <property type="match status" value="1"/>
</dbReference>
<feature type="compositionally biased region" description="Basic and acidic residues" evidence="7">
    <location>
        <begin position="2172"/>
        <end position="2187"/>
    </location>
</feature>
<feature type="compositionally biased region" description="Basic residues" evidence="7">
    <location>
        <begin position="1651"/>
        <end position="1662"/>
    </location>
</feature>
<feature type="compositionally biased region" description="Basic and acidic residues" evidence="7">
    <location>
        <begin position="2289"/>
        <end position="2298"/>
    </location>
</feature>
<feature type="compositionally biased region" description="Polar residues" evidence="7">
    <location>
        <begin position="1614"/>
        <end position="1626"/>
    </location>
</feature>
<dbReference type="InterPro" id="IPR029334">
    <property type="entry name" value="PP1-bd"/>
</dbReference>
<keyword evidence="3" id="KW-0597">Phosphoprotein</keyword>
<feature type="compositionally biased region" description="Basic and acidic residues" evidence="7">
    <location>
        <begin position="2076"/>
        <end position="2093"/>
    </location>
</feature>
<feature type="compositionally biased region" description="Basic residues" evidence="7">
    <location>
        <begin position="1836"/>
        <end position="1846"/>
    </location>
</feature>
<accession>A0A7J8DQD2</accession>
<feature type="region of interest" description="Disordered" evidence="7">
    <location>
        <begin position="507"/>
        <end position="530"/>
    </location>
</feature>
<feature type="compositionally biased region" description="Basic and acidic residues" evidence="7">
    <location>
        <begin position="2419"/>
        <end position="2433"/>
    </location>
</feature>
<keyword evidence="2" id="KW-1017">Isopeptide bond</keyword>
<feature type="compositionally biased region" description="Basic residues" evidence="7">
    <location>
        <begin position="1538"/>
        <end position="1549"/>
    </location>
</feature>
<feature type="compositionally biased region" description="Polar residues" evidence="7">
    <location>
        <begin position="270"/>
        <end position="285"/>
    </location>
</feature>
<dbReference type="CDD" id="cd22673">
    <property type="entry name" value="FHA_Ki67"/>
    <property type="match status" value="1"/>
</dbReference>
<feature type="compositionally biased region" description="Polar residues" evidence="7">
    <location>
        <begin position="473"/>
        <end position="489"/>
    </location>
</feature>
<evidence type="ECO:0000256" key="3">
    <source>
        <dbReference type="ARBA" id="ARBA00022553"/>
    </source>
</evidence>
<comment type="caution">
    <text evidence="9">The sequence shown here is derived from an EMBL/GenBank/DDBJ whole genome shotgun (WGS) entry which is preliminary data.</text>
</comment>
<dbReference type="Proteomes" id="UP000550707">
    <property type="component" value="Unassembled WGS sequence"/>
</dbReference>
<feature type="domain" description="FHA" evidence="8">
    <location>
        <begin position="27"/>
        <end position="76"/>
    </location>
</feature>
<dbReference type="PROSITE" id="PS50006">
    <property type="entry name" value="FHA_DOMAIN"/>
    <property type="match status" value="1"/>
</dbReference>
<feature type="region of interest" description="Disordered" evidence="7">
    <location>
        <begin position="1092"/>
        <end position="1198"/>
    </location>
</feature>
<feature type="compositionally biased region" description="Basic and acidic residues" evidence="7">
    <location>
        <begin position="1742"/>
        <end position="1764"/>
    </location>
</feature>
<gene>
    <name evidence="9" type="ORF">HJG59_012262</name>
</gene>
<feature type="compositionally biased region" description="Basic residues" evidence="7">
    <location>
        <begin position="1186"/>
        <end position="1195"/>
    </location>
</feature>
<dbReference type="InterPro" id="IPR000253">
    <property type="entry name" value="FHA_dom"/>
</dbReference>
<feature type="region of interest" description="Disordered" evidence="7">
    <location>
        <begin position="668"/>
        <end position="704"/>
    </location>
</feature>
<feature type="region of interest" description="Disordered" evidence="7">
    <location>
        <begin position="1614"/>
        <end position="2260"/>
    </location>
</feature>
<feature type="compositionally biased region" description="Basic and acidic residues" evidence="7">
    <location>
        <begin position="1273"/>
        <end position="1287"/>
    </location>
</feature>
<evidence type="ECO:0000259" key="8">
    <source>
        <dbReference type="PROSITE" id="PS50006"/>
    </source>
</evidence>
<dbReference type="SUPFAM" id="SSF49879">
    <property type="entry name" value="SMAD/FHA domain"/>
    <property type="match status" value="1"/>
</dbReference>
<feature type="region of interest" description="Disordered" evidence="7">
    <location>
        <begin position="564"/>
        <end position="630"/>
    </location>
</feature>
<feature type="compositionally biased region" description="Basic and acidic residues" evidence="7">
    <location>
        <begin position="1847"/>
        <end position="1864"/>
    </location>
</feature>
<feature type="compositionally biased region" description="Basic residues" evidence="7">
    <location>
        <begin position="1772"/>
        <end position="1782"/>
    </location>
</feature>
<comment type="subcellular location">
    <subcellularLocation>
        <location evidence="1">Nucleus</location>
    </subcellularLocation>
</comment>
<feature type="compositionally biased region" description="Basic and acidic residues" evidence="7">
    <location>
        <begin position="2001"/>
        <end position="2014"/>
    </location>
</feature>
<dbReference type="InterPro" id="IPR012568">
    <property type="entry name" value="KI67R"/>
</dbReference>
<protein>
    <submittedName>
        <fullName evidence="9">Marker of proliferation Ki-67</fullName>
    </submittedName>
</protein>
<reference evidence="9 10" key="1">
    <citation type="journal article" date="2020" name="Nature">
        <title>Six reference-quality genomes reveal evolution of bat adaptations.</title>
        <authorList>
            <person name="Jebb D."/>
            <person name="Huang Z."/>
            <person name="Pippel M."/>
            <person name="Hughes G.M."/>
            <person name="Lavrichenko K."/>
            <person name="Devanna P."/>
            <person name="Winkler S."/>
            <person name="Jermiin L.S."/>
            <person name="Skirmuntt E.C."/>
            <person name="Katzourakis A."/>
            <person name="Burkitt-Gray L."/>
            <person name="Ray D.A."/>
            <person name="Sullivan K.A.M."/>
            <person name="Roscito J.G."/>
            <person name="Kirilenko B.M."/>
            <person name="Davalos L.M."/>
            <person name="Corthals A.P."/>
            <person name="Power M.L."/>
            <person name="Jones G."/>
            <person name="Ransome R.D."/>
            <person name="Dechmann D.K.N."/>
            <person name="Locatelli A.G."/>
            <person name="Puechmaille S.J."/>
            <person name="Fedrigo O."/>
            <person name="Jarvis E.D."/>
            <person name="Hiller M."/>
            <person name="Vernes S.C."/>
            <person name="Myers E.W."/>
            <person name="Teeling E.C."/>
        </authorList>
    </citation>
    <scope>NUCLEOTIDE SEQUENCE [LARGE SCALE GENOMIC DNA]</scope>
    <source>
        <strain evidence="9">MMolMol1</strain>
        <tissue evidence="9">Muscle</tissue>
    </source>
</reference>
<feature type="region of interest" description="Disordered" evidence="7">
    <location>
        <begin position="1385"/>
        <end position="1409"/>
    </location>
</feature>
<feature type="compositionally biased region" description="Basic and acidic residues" evidence="7">
    <location>
        <begin position="1879"/>
        <end position="1893"/>
    </location>
</feature>
<feature type="compositionally biased region" description="Basic and acidic residues" evidence="7">
    <location>
        <begin position="1627"/>
        <end position="1638"/>
    </location>
</feature>
<dbReference type="Pfam" id="PF15276">
    <property type="entry name" value="PP1_bind"/>
    <property type="match status" value="1"/>
</dbReference>
<keyword evidence="10" id="KW-1185">Reference proteome</keyword>
<feature type="region of interest" description="Disordered" evidence="7">
    <location>
        <begin position="2279"/>
        <end position="2447"/>
    </location>
</feature>
<evidence type="ECO:0000256" key="2">
    <source>
        <dbReference type="ARBA" id="ARBA00022499"/>
    </source>
</evidence>
<feature type="compositionally biased region" description="Basic and acidic residues" evidence="7">
    <location>
        <begin position="244"/>
        <end position="254"/>
    </location>
</feature>
<evidence type="ECO:0000256" key="7">
    <source>
        <dbReference type="SAM" id="MobiDB-lite"/>
    </source>
</evidence>
<keyword evidence="6" id="KW-0131">Cell cycle</keyword>
<feature type="compositionally biased region" description="Polar residues" evidence="7">
    <location>
        <begin position="1908"/>
        <end position="1920"/>
    </location>
</feature>
<dbReference type="SMART" id="SM00240">
    <property type="entry name" value="FHA"/>
    <property type="match status" value="1"/>
</dbReference>
<feature type="compositionally biased region" description="Polar residues" evidence="7">
    <location>
        <begin position="347"/>
        <end position="362"/>
    </location>
</feature>
<sequence>MGPTGRLVTIKRSGGDGHHFPLSLSTCLFGRGIECDIRIQLPVVSKQHCKIEINEQKAVLFNFSSTNPTQVNGSAIDGPVQLKHGDVITVIDRSFRYENDGSKSTEFPGQRCEQASPRRVSRSSFSSNPDGKVQDPSAACSPPTEAGVSGGPLELREDVAATRPVSRRSEGPATRSTADGHFSEPPGGNRRSATSPTAGELGEGSCVTFVSGDGGLESLPSTQCLEKGGEDESPFRKLYESMKEELDVKSEKENVLQNRRKSGSRGHCPSESQSADDSQGETQLGVSPKSRRRSGRSTQTKATPALGQQASSQTEEERTGEGPGQTLEVTERPSVPPTEPTKAKTPVQCSHQNSSWKRQSGGLSVPRRAEPVILEQSKGFRTDNAVLTPKRFSTRRQTDAKAEDAADFGNTPEKVFSRKRRSSLPPSADTLSIETKVPEQTVPAPLQVPTEKKVRGRSHGTPEQLGTPAGSPGLSSVDVSNLGDSTNKTEGMPLKRRRVSFGGHLRPELFDENLPPNTPLKRGETPMKRRSLVTHSPAVLKKIIKEQSQPSGKEEASEIRFEVTTQNTFRGSPVHNFAKTTPAANDGRRRSSKPSAPSGRESPQQTDVPKRGGRRSSGVPSKRASVDRSQHEILQMIHSRRRSGASEANLIVAKSWADVVKLCAKQTQTKVVRHGPPRQPSKRQRRMSAPKKPPGSVHSEFSTGHANSPCTIVIGKAHIEKVNMPARPYRMLNNFMFNKKIDFNEDLSGLTEMFKTPGKEKPRKMSICLTTFANSEDLLGKQFQVSNSEEKPLLHTPEHFGENVFPGAQNVQEESWDKKSSSPAFTQQCITVNENTRTPRSEKQPLKAASGANKSRRSAELRTIQMMGAESEKEDKEVDTAQNILGRCLRKSAVQAQLLEGEMEGSERSFETCKKNIEPKENSEKLIAVRRSRRSSEPKCVPRPDVVTIKRSQEIESKEDLVGMHSSLRTPCHGEEPVNTENKTTMMYCKSPDPFSTPTKMSTRIKTPSQSVTIEDLSALRKPTQTPGDMTPMHKEPVGGDKSMKALKEAPELKLDLSENVTGCRRRSRTPKRKVKSMEDLAGFKELFQTPDHILEPVTDDKTTRIPCKSPQAEPVNTPTSTKRRFRTPLGKVEVEEQLSALRKPSPGETTRSRSEPEGDDKRIKPFKETPKQKLDSAENETGSGRRSRTPKRKAQPMEDLVAFKELLRTPIHFMETVTDDNTEISCESPQAEPVSTPTSTKRSFRTPLWKVEVEEQLSALRKLTATLGETTQSHREPEDDDKSIKPFKETPKQKLYSAENIIGSRRRSRTPKRKVQPMEDLAGIKELFQTPDHIVETVTDDRTTRIVCQSPQPEPAITFTSVTRQLKTPLGKMDVEKQLSPLTKLTATPGDNTHSHREPFKETPEEQLDSAVYVTGSRRRSKTPKRKVQPMEDLAGIKELFQTPDHIVQPVTDDRSTRMPCKSPKAEPVSTPTSTKRSFRTPLGKVEVEEQLSALRKPPPRETTQSCREPEGDDKNTGFFKETPKQKLDSAENIIGSRRRSRTPKRKVQPMEDLVGIKELFQTPDHIVETVTDDRTTRIVCQSPQPEPAITFTSITRQLKTPLGKMDVEKQLSPLSKLTATPGDNTHSHREPFKETPEEQLDSAVYVTGSRRRSKTPKRKVQPMEDLAGIKELFQTPDHIVQPVTDDKSTRMPCKSPKAEPVSTPTSTKRRFRTPLGKVEVEEQLSALRKPPPRETTQSCREPEGDDKNTGFFKETPKQKLDSAENETGSRRRSRTPKRKAQPMEDLDGFKELFQTPTMEPVTDDKTKIPCKSPHAEPFVMPTGRNKEGLSASRRPTRTLRKTTQSHREPEMADKVILSKETLDSAENVTRSKRRLRTCKEKPLEDPAHLKELFQIPGHTDGPVTGVKTTEMPSKSPQPESIIVPVRMRRQLRAPPAKVDMEEGLPAPRRPTRTLGKPTPSHRGPEMADKDVKVFKESLGQKLDAAENVTGSKRPRTRKEKSQPLEDPAHLKELFQIPGHTDEMPSESSQPELVIEPVRMRRQLRAPPAKVDMEEGLPAPRRPTRTLGKPTPSHRGPEMADKDLKVFKESPRQKLGPVENAMVSTRQLRSRKGKAQPLEGPAHCRQLLPSPVQDKELDTGAESIPRTSLQAPDQSKPAKPRRVLRALNGKPGEDLVGSREPVKSQRESSISQPPERSREDGSPPGMRSRRTRTCAQGTAEEKPLQKRQGTDRSEPPGPLKKRQRVWAESTEPVADVPSKDVQTKNMVRDVEDVTFSNKGMSLRSRLPNKTDRAEQRPEILVSAEKVKIKRNEKKPMNASQEVKIQNPEDGATNSVPGDKVHERRRCLRPGRRGKVPLPSGAEEKARERMETQVKTQEEKEGAQRSGSLRLRSRKVMVRPTGDTVQSQPEQRVTRRAKRPAEKSKQENEDACVKKIRTRSRRGCEDI</sequence>
<feature type="compositionally biased region" description="Basic and acidic residues" evidence="7">
    <location>
        <begin position="1151"/>
        <end position="1177"/>
    </location>
</feature>
<feature type="compositionally biased region" description="Basic and acidic residues" evidence="7">
    <location>
        <begin position="2362"/>
        <end position="2383"/>
    </location>
</feature>
<feature type="region of interest" description="Disordered" evidence="7">
    <location>
        <begin position="1267"/>
        <end position="1287"/>
    </location>
</feature>
<evidence type="ECO:0000256" key="5">
    <source>
        <dbReference type="ARBA" id="ARBA00023242"/>
    </source>
</evidence>
<evidence type="ECO:0000256" key="6">
    <source>
        <dbReference type="ARBA" id="ARBA00023306"/>
    </source>
</evidence>
<evidence type="ECO:0000313" key="9">
    <source>
        <dbReference type="EMBL" id="KAF6425343.1"/>
    </source>
</evidence>
<feature type="compositionally biased region" description="Basic residues" evidence="7">
    <location>
        <begin position="671"/>
        <end position="689"/>
    </location>
</feature>
<keyword evidence="4" id="KW-0832">Ubl conjugation</keyword>
<feature type="region of interest" description="Disordered" evidence="7">
    <location>
        <begin position="831"/>
        <end position="859"/>
    </location>
</feature>
<feature type="region of interest" description="Disordered" evidence="7">
    <location>
        <begin position="1452"/>
        <end position="1550"/>
    </location>
</feature>
<evidence type="ECO:0000256" key="4">
    <source>
        <dbReference type="ARBA" id="ARBA00022843"/>
    </source>
</evidence>
<feature type="compositionally biased region" description="Basic and acidic residues" evidence="7">
    <location>
        <begin position="1394"/>
        <end position="1405"/>
    </location>
</feature>
<feature type="compositionally biased region" description="Basic and acidic residues" evidence="7">
    <location>
        <begin position="2220"/>
        <end position="2235"/>
    </location>
</feature>
<keyword evidence="5" id="KW-0539">Nucleus</keyword>
<feature type="region of interest" description="Disordered" evidence="7">
    <location>
        <begin position="244"/>
        <end position="368"/>
    </location>
</feature>
<dbReference type="SMART" id="SM01295">
    <property type="entry name" value="K167R"/>
    <property type="match status" value="10"/>
</dbReference>
<feature type="region of interest" description="Disordered" evidence="7">
    <location>
        <begin position="385"/>
        <end position="494"/>
    </location>
</feature>
<dbReference type="GO" id="GO:0005634">
    <property type="term" value="C:nucleus"/>
    <property type="evidence" value="ECO:0007669"/>
    <property type="project" value="UniProtKB-SubCell"/>
</dbReference>
<organism evidence="9 10">
    <name type="scientific">Molossus molossus</name>
    <name type="common">Pallas' mastiff bat</name>
    <name type="synonym">Vespertilio molossus</name>
    <dbReference type="NCBI Taxonomy" id="27622"/>
    <lineage>
        <taxon>Eukaryota</taxon>
        <taxon>Metazoa</taxon>
        <taxon>Chordata</taxon>
        <taxon>Craniata</taxon>
        <taxon>Vertebrata</taxon>
        <taxon>Euteleostomi</taxon>
        <taxon>Mammalia</taxon>
        <taxon>Eutheria</taxon>
        <taxon>Laurasiatheria</taxon>
        <taxon>Chiroptera</taxon>
        <taxon>Yangochiroptera</taxon>
        <taxon>Molossidae</taxon>
        <taxon>Molossus</taxon>
    </lineage>
</organism>
<dbReference type="EMBL" id="JACASF010000017">
    <property type="protein sequence ID" value="KAF6425343.1"/>
    <property type="molecule type" value="Genomic_DNA"/>
</dbReference>
<feature type="compositionally biased region" description="Polar residues" evidence="7">
    <location>
        <begin position="296"/>
        <end position="313"/>
    </location>
</feature>
<dbReference type="GO" id="GO:0007088">
    <property type="term" value="P:regulation of mitotic nuclear division"/>
    <property type="evidence" value="ECO:0007669"/>
    <property type="project" value="TreeGrafter"/>
</dbReference>
<proteinExistence type="predicted"/>
<feature type="compositionally biased region" description="Basic and acidic residues" evidence="7">
    <location>
        <begin position="1964"/>
        <end position="1977"/>
    </location>
</feature>
<name>A0A7J8DQD2_MOLMO</name>
<dbReference type="GO" id="GO:0005694">
    <property type="term" value="C:chromosome"/>
    <property type="evidence" value="ECO:0007669"/>
    <property type="project" value="TreeGrafter"/>
</dbReference>
<dbReference type="PANTHER" id="PTHR21603">
    <property type="entry name" value="ANTIGEN KI-67-LIKE PROTEIN"/>
    <property type="match status" value="1"/>
</dbReference>
<feature type="compositionally biased region" description="Basic and acidic residues" evidence="7">
    <location>
        <begin position="1509"/>
        <end position="1531"/>
    </location>
</feature>
<feature type="compositionally biased region" description="Basic residues" evidence="7">
    <location>
        <begin position="2343"/>
        <end position="2355"/>
    </location>
</feature>
<dbReference type="Pfam" id="PF08065">
    <property type="entry name" value="KI67R"/>
    <property type="match status" value="10"/>
</dbReference>
<evidence type="ECO:0000256" key="1">
    <source>
        <dbReference type="ARBA" id="ARBA00004123"/>
    </source>
</evidence>
<dbReference type="GO" id="GO:0051983">
    <property type="term" value="P:regulation of chromosome segregation"/>
    <property type="evidence" value="ECO:0007669"/>
    <property type="project" value="TreeGrafter"/>
</dbReference>
<feature type="region of interest" description="Disordered" evidence="7">
    <location>
        <begin position="99"/>
        <end position="206"/>
    </location>
</feature>
<feature type="region of interest" description="Disordered" evidence="7">
    <location>
        <begin position="1022"/>
        <end position="1041"/>
    </location>
</feature>